<dbReference type="AlphaFoldDB" id="S8CKQ7"/>
<dbReference type="GO" id="GO:0005829">
    <property type="term" value="C:cytosol"/>
    <property type="evidence" value="ECO:0007669"/>
    <property type="project" value="TreeGrafter"/>
</dbReference>
<reference evidence="2 3" key="1">
    <citation type="journal article" date="2013" name="BMC Genomics">
        <title>The miniature genome of a carnivorous plant Genlisea aurea contains a low number of genes and short non-coding sequences.</title>
        <authorList>
            <person name="Leushkin E.V."/>
            <person name="Sutormin R.A."/>
            <person name="Nabieva E.R."/>
            <person name="Penin A.A."/>
            <person name="Kondrashov A.S."/>
            <person name="Logacheva M.D."/>
        </authorList>
    </citation>
    <scope>NUCLEOTIDE SEQUENCE [LARGE SCALE GENOMIC DNA]</scope>
</reference>
<gene>
    <name evidence="2" type="ORF">M569_07481</name>
</gene>
<dbReference type="PANTHER" id="PTHR12875">
    <property type="entry name" value="GOLGI TO ER TRAFFIC PROTEIN 4 HOMOLOG"/>
    <property type="match status" value="1"/>
</dbReference>
<dbReference type="OrthoDB" id="10252405at2759"/>
<feature type="non-terminal residue" evidence="2">
    <location>
        <position position="100"/>
    </location>
</feature>
<proteinExistence type="inferred from homology"/>
<dbReference type="InterPro" id="IPR011990">
    <property type="entry name" value="TPR-like_helical_dom_sf"/>
</dbReference>
<evidence type="ECO:0000313" key="3">
    <source>
        <dbReference type="Proteomes" id="UP000015453"/>
    </source>
</evidence>
<dbReference type="Pfam" id="PF04190">
    <property type="entry name" value="GET4"/>
    <property type="match status" value="1"/>
</dbReference>
<keyword evidence="3" id="KW-1185">Reference proteome</keyword>
<name>S8CKQ7_9LAMI</name>
<dbReference type="Proteomes" id="UP000015453">
    <property type="component" value="Unassembled WGS sequence"/>
</dbReference>
<evidence type="ECO:0000256" key="1">
    <source>
        <dbReference type="ARBA" id="ARBA00005351"/>
    </source>
</evidence>
<feature type="non-terminal residue" evidence="2">
    <location>
        <position position="1"/>
    </location>
</feature>
<dbReference type="GO" id="GO:0045048">
    <property type="term" value="P:protein insertion into ER membrane"/>
    <property type="evidence" value="ECO:0007669"/>
    <property type="project" value="InterPro"/>
</dbReference>
<accession>S8CKQ7</accession>
<dbReference type="EMBL" id="AUSU01003190">
    <property type="protein sequence ID" value="EPS67295.1"/>
    <property type="molecule type" value="Genomic_DNA"/>
</dbReference>
<dbReference type="InterPro" id="IPR007317">
    <property type="entry name" value="GET4"/>
</dbReference>
<evidence type="ECO:0000313" key="2">
    <source>
        <dbReference type="EMBL" id="EPS67295.1"/>
    </source>
</evidence>
<comment type="similarity">
    <text evidence="1">Belongs to the GET4 family.</text>
</comment>
<protein>
    <submittedName>
        <fullName evidence="2">Uncharacterized protein</fullName>
    </submittedName>
</protein>
<dbReference type="Gene3D" id="1.25.40.10">
    <property type="entry name" value="Tetratricopeptide repeat domain"/>
    <property type="match status" value="1"/>
</dbReference>
<organism evidence="2 3">
    <name type="scientific">Genlisea aurea</name>
    <dbReference type="NCBI Taxonomy" id="192259"/>
    <lineage>
        <taxon>Eukaryota</taxon>
        <taxon>Viridiplantae</taxon>
        <taxon>Streptophyta</taxon>
        <taxon>Embryophyta</taxon>
        <taxon>Tracheophyta</taxon>
        <taxon>Spermatophyta</taxon>
        <taxon>Magnoliopsida</taxon>
        <taxon>eudicotyledons</taxon>
        <taxon>Gunneridae</taxon>
        <taxon>Pentapetalae</taxon>
        <taxon>asterids</taxon>
        <taxon>lamiids</taxon>
        <taxon>Lamiales</taxon>
        <taxon>Lentibulariaceae</taxon>
        <taxon>Genlisea</taxon>
    </lineage>
</organism>
<comment type="caution">
    <text evidence="2">The sequence shown here is derived from an EMBL/GenBank/DDBJ whole genome shotgun (WGS) entry which is preliminary data.</text>
</comment>
<sequence length="100" mass="11755">YSAQGNLRDANIFMDDLKKQVRISEVDFPRSELMQFTDYLLKTLQRDALPLFNMLRQRYRSSLEREPSFNGSLDEVAEKFYGVRNNRSSMSGMFGEIFKV</sequence>
<dbReference type="PANTHER" id="PTHR12875:SF0">
    <property type="entry name" value="GOLGI TO ER TRAFFIC PROTEIN 4 HOMOLOG"/>
    <property type="match status" value="1"/>
</dbReference>